<sequence length="549" mass="61590">MMWSISVEFLRGVCVATDTGKWDKPEWPPHPARLYMAMVAAFFESSHPEDSEELLASRRDAMHWLEAQQDPEILASDASSRTPVTVFVPVNDSVKADQLLATSRSRQPRFFPTSIPEDEVIHFAWQGTIPDKVAEQLESIAFHVSRLGHSSSLVRVWIQRNFELESHRGRLNYWAPSANTEVSTCQMRIISVGDLESMELRFNSDAVEEFVHLETEILESKGKATKTLKQQLEEKFPEGRPKSLRPRGAVSRGYAKKMAAERDVRQTVFDENMMVLAFDDTPTIHLESTLQLAGAVRKKIHDNFVGRHSPEWLGGHQANGAPAVEAHVAVLPLPFVAHQHADGHLMGIAIAFPRSIDERERAVAIREIFERDPDTDEWVLNLNLNHFRKLTGGTVASLPIRLVREMRLNPPRTLLAMTWTEASSVWETVTPVALDRFPKTDRLANREEWNEEVSGIIASSCRNIGLPDPIGIDVHHNPFINGTLKARPSGGGFPTMRARDGKASRYQVHARIEFDTLVQGPVSIGAGRFVGYGFCRPNHSRGSECRGAK</sequence>
<protein>
    <submittedName>
        <fullName evidence="1">CRISPR-associated protein Csb2</fullName>
    </submittedName>
</protein>
<evidence type="ECO:0000313" key="1">
    <source>
        <dbReference type="EMBL" id="MBB3208219.1"/>
    </source>
</evidence>
<organism evidence="1 2">
    <name type="scientific">Aporhodopirellula rubra</name>
    <dbReference type="NCBI Taxonomy" id="980271"/>
    <lineage>
        <taxon>Bacteria</taxon>
        <taxon>Pseudomonadati</taxon>
        <taxon>Planctomycetota</taxon>
        <taxon>Planctomycetia</taxon>
        <taxon>Pirellulales</taxon>
        <taxon>Pirellulaceae</taxon>
        <taxon>Aporhodopirellula</taxon>
    </lineage>
</organism>
<dbReference type="NCBIfam" id="TIGR02165">
    <property type="entry name" value="cas5_6_GSU0054"/>
    <property type="match status" value="1"/>
</dbReference>
<reference evidence="1 2" key="1">
    <citation type="submission" date="2020-08" db="EMBL/GenBank/DDBJ databases">
        <title>Genomic Encyclopedia of Type Strains, Phase III (KMG-III): the genomes of soil and plant-associated and newly described type strains.</title>
        <authorList>
            <person name="Whitman W."/>
        </authorList>
    </citation>
    <scope>NUCLEOTIDE SEQUENCE [LARGE SCALE GENOMIC DNA]</scope>
    <source>
        <strain evidence="1 2">CECT 8075</strain>
    </source>
</reference>
<dbReference type="Pfam" id="PF09609">
    <property type="entry name" value="Cas_GSU0054"/>
    <property type="match status" value="2"/>
</dbReference>
<name>A0A7W5E1T4_9BACT</name>
<evidence type="ECO:0000313" key="2">
    <source>
        <dbReference type="Proteomes" id="UP000536179"/>
    </source>
</evidence>
<keyword evidence="2" id="KW-1185">Reference proteome</keyword>
<dbReference type="AlphaFoldDB" id="A0A7W5E1T4"/>
<dbReference type="RefSeq" id="WP_184306446.1">
    <property type="nucleotide sequence ID" value="NZ_JACHXU010000014.1"/>
</dbReference>
<accession>A0A7W5E1T4</accession>
<dbReference type="Proteomes" id="UP000536179">
    <property type="component" value="Unassembled WGS sequence"/>
</dbReference>
<dbReference type="InterPro" id="IPR019089">
    <property type="entry name" value="Cas_GSU0054"/>
</dbReference>
<proteinExistence type="predicted"/>
<gene>
    <name evidence="1" type="ORF">FHS27_004046</name>
</gene>
<dbReference type="EMBL" id="JACHXU010000014">
    <property type="protein sequence ID" value="MBB3208219.1"/>
    <property type="molecule type" value="Genomic_DNA"/>
</dbReference>
<comment type="caution">
    <text evidence="1">The sequence shown here is derived from an EMBL/GenBank/DDBJ whole genome shotgun (WGS) entry which is preliminary data.</text>
</comment>